<evidence type="ECO:0000313" key="5">
    <source>
        <dbReference type="Proteomes" id="UP000226431"/>
    </source>
</evidence>
<proteinExistence type="predicted"/>
<dbReference type="AlphaFoldDB" id="A0A2C5YS43"/>
<dbReference type="EMBL" id="NJES01000006">
    <property type="protein sequence ID" value="PHH80908.1"/>
    <property type="molecule type" value="Genomic_DNA"/>
</dbReference>
<dbReference type="InterPro" id="IPR029058">
    <property type="entry name" value="AB_hydrolase_fold"/>
</dbReference>
<dbReference type="OrthoDB" id="1658288at2759"/>
<gene>
    <name evidence="4" type="ORF">CDD80_5828</name>
</gene>
<dbReference type="InterPro" id="IPR056884">
    <property type="entry name" value="NPHP3-like_N"/>
</dbReference>
<sequence length="600" mass="67933">MPSNHHHFSYRLRGIPLEIESRAQVRKLVKQVLSIESRKSLKVYSLAVDPVHSPSKTATLSFETPPTSLSDSPQSLWSFDMPANDPQEGLSDEEGQDLHGQLVFDSHFSGFTPLHRTGDDECKADVIVLTGLGGHPIGSFKERGGTFVWIRDALVNDFPEARIFTYGYNTEVKSTSSFQNLTDLGDKPRAIIFMGHSLGGLVIKEAIINLKYQNSQLSRSILQSVSGFLFFGVPNEGMENKSLVALVKDQPNQELLVSLGKNSALLPKLNVEFPKSFPKCPEIVAFYETKRSPTAVVDGNEWKLSGPEEILVDRTSATRGSTRNIPIDLDHSEMVKYSLYDKFYTRVRTALKPLFTTEQVISMEVGSDRNQQCLRSFSFKEQESRYHGVHRAQDTCNWLLDDPKYQAWMNESQGLYWIKGNPGAGKSVVMKFAVETMTRRRPEELVVKYFIHGHGTSLQQTLLGVYRALLSCLLSRFTDYLAKITETQFAGHETELGSYKFDEWSWSEDELEGMLSELLTNWTKNRPVVIFVDALDECGEISAKRLLTFFRDVMEEIEREGASVKICFSSRHYPIIGHDTVPSTIVEEHNDQDIRLYARN</sequence>
<feature type="domain" description="Nephrocystin 3-like N-terminal" evidence="3">
    <location>
        <begin position="394"/>
        <end position="571"/>
    </location>
</feature>
<dbReference type="Proteomes" id="UP000226431">
    <property type="component" value="Unassembled WGS sequence"/>
</dbReference>
<accession>A0A2C5YS43</accession>
<keyword evidence="5" id="KW-1185">Reference proteome</keyword>
<name>A0A2C5YS43_9HYPO</name>
<dbReference type="PANTHER" id="PTHR10039">
    <property type="entry name" value="AMELOGENIN"/>
    <property type="match status" value="1"/>
</dbReference>
<dbReference type="InterPro" id="IPR027417">
    <property type="entry name" value="P-loop_NTPase"/>
</dbReference>
<keyword evidence="1" id="KW-0677">Repeat</keyword>
<dbReference type="PANTHER" id="PTHR10039:SF5">
    <property type="entry name" value="NACHT DOMAIN-CONTAINING PROTEIN"/>
    <property type="match status" value="1"/>
</dbReference>
<dbReference type="SUPFAM" id="SSF53474">
    <property type="entry name" value="alpha/beta-Hydrolases"/>
    <property type="match status" value="1"/>
</dbReference>
<reference evidence="4 5" key="1">
    <citation type="submission" date="2017-06" db="EMBL/GenBank/DDBJ databases">
        <title>Ant-infecting Ophiocordyceps genomes reveal a high diversity of potential behavioral manipulation genes and a possible major role for enterotoxins.</title>
        <authorList>
            <person name="De Bekker C."/>
            <person name="Evans H.C."/>
            <person name="Brachmann A."/>
            <person name="Hughes D.P."/>
        </authorList>
    </citation>
    <scope>NUCLEOTIDE SEQUENCE [LARGE SCALE GENOMIC DNA]</scope>
    <source>
        <strain evidence="4 5">Map16</strain>
    </source>
</reference>
<evidence type="ECO:0000256" key="2">
    <source>
        <dbReference type="SAM" id="MobiDB-lite"/>
    </source>
</evidence>
<dbReference type="Pfam" id="PF24883">
    <property type="entry name" value="NPHP3_N"/>
    <property type="match status" value="1"/>
</dbReference>
<dbReference type="SUPFAM" id="SSF52540">
    <property type="entry name" value="P-loop containing nucleoside triphosphate hydrolases"/>
    <property type="match status" value="1"/>
</dbReference>
<organism evidence="4 5">
    <name type="scientific">Ophiocordyceps camponoti-rufipedis</name>
    <dbReference type="NCBI Taxonomy" id="2004952"/>
    <lineage>
        <taxon>Eukaryota</taxon>
        <taxon>Fungi</taxon>
        <taxon>Dikarya</taxon>
        <taxon>Ascomycota</taxon>
        <taxon>Pezizomycotina</taxon>
        <taxon>Sordariomycetes</taxon>
        <taxon>Hypocreomycetidae</taxon>
        <taxon>Hypocreales</taxon>
        <taxon>Ophiocordycipitaceae</taxon>
        <taxon>Ophiocordyceps</taxon>
    </lineage>
</organism>
<protein>
    <recommendedName>
        <fullName evidence="3">Nephrocystin 3-like N-terminal domain-containing protein</fullName>
    </recommendedName>
</protein>
<dbReference type="Gene3D" id="3.40.50.1820">
    <property type="entry name" value="alpha/beta hydrolase"/>
    <property type="match status" value="1"/>
</dbReference>
<evidence type="ECO:0000313" key="4">
    <source>
        <dbReference type="EMBL" id="PHH80908.1"/>
    </source>
</evidence>
<dbReference type="Gene3D" id="3.40.50.300">
    <property type="entry name" value="P-loop containing nucleotide triphosphate hydrolases"/>
    <property type="match status" value="1"/>
</dbReference>
<comment type="caution">
    <text evidence="4">The sequence shown here is derived from an EMBL/GenBank/DDBJ whole genome shotgun (WGS) entry which is preliminary data.</text>
</comment>
<feature type="region of interest" description="Disordered" evidence="2">
    <location>
        <begin position="55"/>
        <end position="75"/>
    </location>
</feature>
<evidence type="ECO:0000256" key="1">
    <source>
        <dbReference type="ARBA" id="ARBA00022737"/>
    </source>
</evidence>
<evidence type="ECO:0000259" key="3">
    <source>
        <dbReference type="Pfam" id="PF24883"/>
    </source>
</evidence>